<reference evidence="1 2" key="1">
    <citation type="submission" date="2023-03" db="EMBL/GenBank/DDBJ databases">
        <title>Genome sequence of Lichtheimia ornata CBS 291.66.</title>
        <authorList>
            <person name="Mohabir J.T."/>
            <person name="Shea T.P."/>
            <person name="Kurbessoian T."/>
            <person name="Berby B."/>
            <person name="Fontaine J."/>
            <person name="Livny J."/>
            <person name="Gnirke A."/>
            <person name="Stajich J.E."/>
            <person name="Cuomo C.A."/>
        </authorList>
    </citation>
    <scope>NUCLEOTIDE SEQUENCE [LARGE SCALE GENOMIC DNA]</scope>
    <source>
        <strain evidence="1">CBS 291.66</strain>
    </source>
</reference>
<gene>
    <name evidence="1" type="ORF">O0I10_002889</name>
</gene>
<name>A0AAD7VAZ8_9FUNG</name>
<proteinExistence type="predicted"/>
<evidence type="ECO:0000313" key="1">
    <source>
        <dbReference type="EMBL" id="KAJ8661142.1"/>
    </source>
</evidence>
<evidence type="ECO:0000313" key="2">
    <source>
        <dbReference type="Proteomes" id="UP001234581"/>
    </source>
</evidence>
<dbReference type="RefSeq" id="XP_058346055.1">
    <property type="nucleotide sequence ID" value="XM_058482966.1"/>
</dbReference>
<dbReference type="AlphaFoldDB" id="A0AAD7VAZ8"/>
<protein>
    <submittedName>
        <fullName evidence="1">Uncharacterized protein</fullName>
    </submittedName>
</protein>
<accession>A0AAD7VAZ8</accession>
<organism evidence="1 2">
    <name type="scientific">Lichtheimia ornata</name>
    <dbReference type="NCBI Taxonomy" id="688661"/>
    <lineage>
        <taxon>Eukaryota</taxon>
        <taxon>Fungi</taxon>
        <taxon>Fungi incertae sedis</taxon>
        <taxon>Mucoromycota</taxon>
        <taxon>Mucoromycotina</taxon>
        <taxon>Mucoromycetes</taxon>
        <taxon>Mucorales</taxon>
        <taxon>Lichtheimiaceae</taxon>
        <taxon>Lichtheimia</taxon>
    </lineage>
</organism>
<sequence>MYEILTKHDSYPLVLSAKGDMKEEVFKEFIREVQQAPNDFQAVPLQEEDRLKLRAKYSSAVSSDKERAKKHRVVGDTCSYEEMVSLAEHSGRMCTRTFMVGSFDSSTVPPYLLLSFNRIHNRYGRCLQQHHTENLEVILWVCNAAMGADTTSDLDNCINALKNTTYLLD</sequence>
<dbReference type="Proteomes" id="UP001234581">
    <property type="component" value="Unassembled WGS sequence"/>
</dbReference>
<keyword evidence="2" id="KW-1185">Reference proteome</keyword>
<comment type="caution">
    <text evidence="1">The sequence shown here is derived from an EMBL/GenBank/DDBJ whole genome shotgun (WGS) entry which is preliminary data.</text>
</comment>
<dbReference type="GeneID" id="83210303"/>
<dbReference type="EMBL" id="JARTCD010000009">
    <property type="protein sequence ID" value="KAJ8661142.1"/>
    <property type="molecule type" value="Genomic_DNA"/>
</dbReference>